<dbReference type="SMART" id="SM00822">
    <property type="entry name" value="PKS_KR"/>
    <property type="match status" value="1"/>
</dbReference>
<dbReference type="GO" id="GO:0030497">
    <property type="term" value="P:fatty acid elongation"/>
    <property type="evidence" value="ECO:0007669"/>
    <property type="project" value="TreeGrafter"/>
</dbReference>
<dbReference type="GO" id="GO:0004316">
    <property type="term" value="F:3-oxoacyl-[acyl-carrier-protein] reductase (NADPH) activity"/>
    <property type="evidence" value="ECO:0007669"/>
    <property type="project" value="UniProtKB-EC"/>
</dbReference>
<dbReference type="OrthoDB" id="125587at2"/>
<dbReference type="EC" id="1.1.1.100" evidence="3"/>
<dbReference type="PANTHER" id="PTHR42760:SF40">
    <property type="entry name" value="3-OXOACYL-[ACYL-CARRIER-PROTEIN] REDUCTASE, CHLOROPLASTIC"/>
    <property type="match status" value="1"/>
</dbReference>
<dbReference type="InterPro" id="IPR002347">
    <property type="entry name" value="SDR_fam"/>
</dbReference>
<dbReference type="InterPro" id="IPR036291">
    <property type="entry name" value="NAD(P)-bd_dom_sf"/>
</dbReference>
<dbReference type="PANTHER" id="PTHR42760">
    <property type="entry name" value="SHORT-CHAIN DEHYDROGENASES/REDUCTASES FAMILY MEMBER"/>
    <property type="match status" value="1"/>
</dbReference>
<keyword evidence="3" id="KW-0560">Oxidoreductase</keyword>
<dbReference type="FunFam" id="3.40.50.720:FF:000084">
    <property type="entry name" value="Short-chain dehydrogenase reductase"/>
    <property type="match status" value="1"/>
</dbReference>
<dbReference type="Pfam" id="PF13561">
    <property type="entry name" value="adh_short_C2"/>
    <property type="match status" value="1"/>
</dbReference>
<dbReference type="EMBL" id="QXDL01000102">
    <property type="protein sequence ID" value="RIH83026.1"/>
    <property type="molecule type" value="Genomic_DNA"/>
</dbReference>
<dbReference type="Gene3D" id="3.40.50.720">
    <property type="entry name" value="NAD(P)-binding Rossmann-like Domain"/>
    <property type="match status" value="1"/>
</dbReference>
<evidence type="ECO:0000256" key="1">
    <source>
        <dbReference type="ARBA" id="ARBA00006484"/>
    </source>
</evidence>
<protein>
    <submittedName>
        <fullName evidence="3">3-oxoacyl-[acyl-carrier-protein] reductase FabG</fullName>
        <ecNumber evidence="3">1.1.1.100</ecNumber>
    </submittedName>
</protein>
<evidence type="ECO:0000313" key="3">
    <source>
        <dbReference type="EMBL" id="RIH83026.1"/>
    </source>
</evidence>
<evidence type="ECO:0000259" key="2">
    <source>
        <dbReference type="SMART" id="SM00822"/>
    </source>
</evidence>
<proteinExistence type="inferred from homology"/>
<comment type="caution">
    <text evidence="3">The sequence shown here is derived from an EMBL/GenBank/DDBJ whole genome shotgun (WGS) entry which is preliminary data.</text>
</comment>
<dbReference type="InterPro" id="IPR020904">
    <property type="entry name" value="Sc_DH/Rdtase_CS"/>
</dbReference>
<dbReference type="AlphaFoldDB" id="A0A399EH25"/>
<dbReference type="PRINTS" id="PR00080">
    <property type="entry name" value="SDRFAMILY"/>
</dbReference>
<keyword evidence="4" id="KW-1185">Reference proteome</keyword>
<gene>
    <name evidence="3" type="primary">fabG_7</name>
    <name evidence="3" type="ORF">Mterra_02432</name>
</gene>
<accession>A0A399EH25</accession>
<evidence type="ECO:0000313" key="4">
    <source>
        <dbReference type="Proteomes" id="UP000265715"/>
    </source>
</evidence>
<dbReference type="Proteomes" id="UP000265715">
    <property type="component" value="Unassembled WGS sequence"/>
</dbReference>
<sequence>MSMNKRVVIVTGGGTGMGRAIAEAFARDGEQVVIVGRREEVLRETAEAVGAAWRRADVSRREEVAAAVAGVVREFGRIDVLVNNAGFVRGVSTRMALEEAERAWDDEIGTNLKGAFLMSLAVAPHLARPGGRVVNVGSIAAYTGGSRGGAIGYAAAKAGVHGLTVGLARELSAEGITVNTVVPGLVAGTDFFGGPLPEERLRSLVGQIPAGRPGSPEDVAAAVRFLASPEAAYITGEVLNVNGGWLFGR</sequence>
<dbReference type="PRINTS" id="PR00081">
    <property type="entry name" value="GDHRDH"/>
</dbReference>
<comment type="similarity">
    <text evidence="1">Belongs to the short-chain dehydrogenases/reductases (SDR) family.</text>
</comment>
<reference evidence="3 4" key="1">
    <citation type="submission" date="2018-08" db="EMBL/GenBank/DDBJ databases">
        <title>Meiothermus terrae DSM 26712 genome sequencing project.</title>
        <authorList>
            <person name="Da Costa M.S."/>
            <person name="Albuquerque L."/>
            <person name="Raposo P."/>
            <person name="Froufe H.J.C."/>
            <person name="Barroso C.S."/>
            <person name="Egas C."/>
        </authorList>
    </citation>
    <scope>NUCLEOTIDE SEQUENCE [LARGE SCALE GENOMIC DNA]</scope>
    <source>
        <strain evidence="3 4">DSM 26712</strain>
    </source>
</reference>
<feature type="domain" description="Ketoreductase" evidence="2">
    <location>
        <begin position="6"/>
        <end position="189"/>
    </location>
</feature>
<organism evidence="3 4">
    <name type="scientific">Calidithermus terrae</name>
    <dbReference type="NCBI Taxonomy" id="1408545"/>
    <lineage>
        <taxon>Bacteria</taxon>
        <taxon>Thermotogati</taxon>
        <taxon>Deinococcota</taxon>
        <taxon>Deinococci</taxon>
        <taxon>Thermales</taxon>
        <taxon>Thermaceae</taxon>
        <taxon>Calidithermus</taxon>
    </lineage>
</organism>
<dbReference type="InterPro" id="IPR057326">
    <property type="entry name" value="KR_dom"/>
</dbReference>
<dbReference type="SUPFAM" id="SSF51735">
    <property type="entry name" value="NAD(P)-binding Rossmann-fold domains"/>
    <property type="match status" value="1"/>
</dbReference>
<dbReference type="PROSITE" id="PS00061">
    <property type="entry name" value="ADH_SHORT"/>
    <property type="match status" value="1"/>
</dbReference>
<name>A0A399EH25_9DEIN</name>